<dbReference type="GO" id="GO:0004672">
    <property type="term" value="F:protein kinase activity"/>
    <property type="evidence" value="ECO:0007669"/>
    <property type="project" value="InterPro"/>
</dbReference>
<dbReference type="PANTHER" id="PTHR44305">
    <property type="entry name" value="SI:DKEY-192D15.2-RELATED"/>
    <property type="match status" value="1"/>
</dbReference>
<evidence type="ECO:0000313" key="4">
    <source>
        <dbReference type="Proteomes" id="UP000515125"/>
    </source>
</evidence>
<accession>A0A6P5WDH4</accession>
<proteinExistence type="predicted"/>
<keyword evidence="4" id="KW-1185">Reference proteome</keyword>
<keyword evidence="2" id="KW-0812">Transmembrane</keyword>
<dbReference type="InterPro" id="IPR000719">
    <property type="entry name" value="Prot_kinase_dom"/>
</dbReference>
<dbReference type="GO" id="GO:0005524">
    <property type="term" value="F:ATP binding"/>
    <property type="evidence" value="ECO:0007669"/>
    <property type="project" value="InterPro"/>
</dbReference>
<dbReference type="InterPro" id="IPR053083">
    <property type="entry name" value="TF_kinase-domain_protein"/>
</dbReference>
<dbReference type="Proteomes" id="UP000515125">
    <property type="component" value="Unplaced"/>
</dbReference>
<dbReference type="OrthoDB" id="6513151at2759"/>
<protein>
    <submittedName>
        <fullName evidence="5">Uncharacterized protein LOC34621915</fullName>
    </submittedName>
</protein>
<reference evidence="5" key="1">
    <citation type="submission" date="2025-08" db="UniProtKB">
        <authorList>
            <consortium name="RefSeq"/>
        </authorList>
    </citation>
    <scope>IDENTIFICATION</scope>
</reference>
<gene>
    <name evidence="5" type="primary">LOC34621915</name>
</gene>
<dbReference type="Pfam" id="PF00069">
    <property type="entry name" value="Pkinase"/>
    <property type="match status" value="1"/>
</dbReference>
<dbReference type="Gene3D" id="1.10.510.10">
    <property type="entry name" value="Transferase(Phosphotransferase) domain 1"/>
    <property type="match status" value="1"/>
</dbReference>
<feature type="domain" description="Protein kinase" evidence="3">
    <location>
        <begin position="264"/>
        <end position="571"/>
    </location>
</feature>
<keyword evidence="2" id="KW-1133">Transmembrane helix</keyword>
<organism evidence="4 5">
    <name type="scientific">Cyclospora cayetanensis</name>
    <dbReference type="NCBI Taxonomy" id="88456"/>
    <lineage>
        <taxon>Eukaryota</taxon>
        <taxon>Sar</taxon>
        <taxon>Alveolata</taxon>
        <taxon>Apicomplexa</taxon>
        <taxon>Conoidasida</taxon>
        <taxon>Coccidia</taxon>
        <taxon>Eucoccidiorida</taxon>
        <taxon>Eimeriorina</taxon>
        <taxon>Eimeriidae</taxon>
        <taxon>Cyclospora</taxon>
    </lineage>
</organism>
<feature type="transmembrane region" description="Helical" evidence="2">
    <location>
        <begin position="60"/>
        <end position="79"/>
    </location>
</feature>
<dbReference type="GeneID" id="34621915"/>
<dbReference type="SMART" id="SM00220">
    <property type="entry name" value="S_TKc"/>
    <property type="match status" value="1"/>
</dbReference>
<evidence type="ECO:0000256" key="2">
    <source>
        <dbReference type="SAM" id="Phobius"/>
    </source>
</evidence>
<dbReference type="PROSITE" id="PS50011">
    <property type="entry name" value="PROTEIN_KINASE_DOM"/>
    <property type="match status" value="1"/>
</dbReference>
<dbReference type="AlphaFoldDB" id="A0A6P5WDH4"/>
<evidence type="ECO:0000313" key="5">
    <source>
        <dbReference type="RefSeq" id="XP_022590010.2"/>
    </source>
</evidence>
<dbReference type="SUPFAM" id="SSF56112">
    <property type="entry name" value="Protein kinase-like (PK-like)"/>
    <property type="match status" value="1"/>
</dbReference>
<keyword evidence="2" id="KW-0472">Membrane</keyword>
<feature type="region of interest" description="Disordered" evidence="1">
    <location>
        <begin position="1"/>
        <end position="27"/>
    </location>
</feature>
<sequence length="572" mass="63056">MESSPTSTSFDTTTSTVPEALSSQGEENAPFRWEVDDEHPHAATNNSVDASTDVCDKLRITFIVACLFLGIAFGFTYLARSKRMPTSTFLPVEKASGGTISGSIGSASTITGDTQSSVIIRDSSFSSIGPNFETYALNVPLETDAGSREVVEPSSPDNAAIVQQLPVKAFIPSSVEDWNLPATSTIESALSRTHAEGKELLSKMLKEANSSISEQAQQTSAILPAVAMYLTQGATQNIKGVSINLINILPFSTLPDGLEDRMKFTVTRVLEEGGFRSVVEICDDRGRYFALSFLTVDSTSSDPTQVAVDVQKAFELELEVITQACAQAPAEHTAQQRGIAVPLFTAEIEGMPKFSSVGTSCLYNRVHIMERLYGDLGHLVNSRTPISFGAKEYIAQRLLLQVLRLQEAQVSHNNLKWTNCFMQPDGSFLLGDFGSSSIFGQRLHPLASVTPLYTDPLLLKEFYSFAIFPSSDLAKPNPKSDLWSLGMLLYSLFTDGELPFHLQRERDSLRQVYITHYILMSRKTSIEALEQRLQSKEVPRRWIRLISKLLEPTRISRISGKDISLEFSDLFQ</sequence>
<dbReference type="RefSeq" id="XP_022590010.2">
    <property type="nucleotide sequence ID" value="XM_022735100.2"/>
</dbReference>
<evidence type="ECO:0000259" key="3">
    <source>
        <dbReference type="PROSITE" id="PS50011"/>
    </source>
</evidence>
<evidence type="ECO:0000256" key="1">
    <source>
        <dbReference type="SAM" id="MobiDB-lite"/>
    </source>
</evidence>
<dbReference type="InterPro" id="IPR011009">
    <property type="entry name" value="Kinase-like_dom_sf"/>
</dbReference>
<name>A0A6P5WDH4_9EIME</name>
<feature type="compositionally biased region" description="Low complexity" evidence="1">
    <location>
        <begin position="1"/>
        <end position="16"/>
    </location>
</feature>